<keyword evidence="5" id="KW-1185">Reference proteome</keyword>
<feature type="domain" description="Inner membrane protein YgaP-like transmembrane" evidence="2">
    <location>
        <begin position="1"/>
        <end position="61"/>
    </location>
</feature>
<dbReference type="Proteomes" id="UP000092871">
    <property type="component" value="Unassembled WGS sequence"/>
</dbReference>
<organism evidence="3 6">
    <name type="scientific">Marinomonas gallaica</name>
    <dbReference type="NCBI Taxonomy" id="1806667"/>
    <lineage>
        <taxon>Bacteria</taxon>
        <taxon>Pseudomonadati</taxon>
        <taxon>Pseudomonadota</taxon>
        <taxon>Gammaproteobacteria</taxon>
        <taxon>Oceanospirillales</taxon>
        <taxon>Oceanospirillaceae</taxon>
        <taxon>Marinomonas</taxon>
    </lineage>
</organism>
<dbReference type="RefSeq" id="WP_067034031.1">
    <property type="nucleotide sequence ID" value="NZ_FLRA01000010.1"/>
</dbReference>
<name>A0A1C3JQ29_9GAMM</name>
<evidence type="ECO:0000259" key="2">
    <source>
        <dbReference type="Pfam" id="PF11127"/>
    </source>
</evidence>
<feature type="transmembrane region" description="Helical" evidence="1">
    <location>
        <begin position="12"/>
        <end position="32"/>
    </location>
</feature>
<keyword evidence="1" id="KW-0812">Transmembrane</keyword>
<dbReference type="Pfam" id="PF11127">
    <property type="entry name" value="YgaP-like_TM"/>
    <property type="match status" value="1"/>
</dbReference>
<evidence type="ECO:0000313" key="5">
    <source>
        <dbReference type="Proteomes" id="UP000092840"/>
    </source>
</evidence>
<evidence type="ECO:0000313" key="6">
    <source>
        <dbReference type="Proteomes" id="UP000092871"/>
    </source>
</evidence>
<dbReference type="InterPro" id="IPR021309">
    <property type="entry name" value="YgaP-like_TM"/>
</dbReference>
<dbReference type="EMBL" id="FLRA01000010">
    <property type="protein sequence ID" value="SBT17313.1"/>
    <property type="molecule type" value="Genomic_DNA"/>
</dbReference>
<protein>
    <recommendedName>
        <fullName evidence="2">Inner membrane protein YgaP-like transmembrane domain-containing protein</fullName>
    </recommendedName>
</protein>
<keyword evidence="1" id="KW-0472">Membrane</keyword>
<proteinExistence type="predicted"/>
<evidence type="ECO:0000313" key="3">
    <source>
        <dbReference type="EMBL" id="SBT17313.1"/>
    </source>
</evidence>
<reference evidence="4 5" key="1">
    <citation type="submission" date="2016-06" db="EMBL/GenBank/DDBJ databases">
        <authorList>
            <person name="Rodrigo-Torres L."/>
            <person name="Arahal D.R."/>
        </authorList>
    </citation>
    <scope>NUCLEOTIDE SEQUENCE [LARGE SCALE GENOMIC DNA]</scope>
    <source>
        <strain evidence="4 5">CECT 5116</strain>
    </source>
</reference>
<gene>
    <name evidence="3" type="ORF">MGA5115_01423</name>
    <name evidence="4" type="ORF">MGA5116_02858</name>
</gene>
<evidence type="ECO:0000256" key="1">
    <source>
        <dbReference type="SAM" id="Phobius"/>
    </source>
</evidence>
<keyword evidence="1" id="KW-1133">Transmembrane helix</keyword>
<dbReference type="OrthoDB" id="9804804at2"/>
<reference evidence="3 6" key="2">
    <citation type="submission" date="2016-06" db="EMBL/GenBank/DDBJ databases">
        <authorList>
            <person name="Kjaerup R.B."/>
            <person name="Dalgaard T.S."/>
            <person name="Juul-Madsen H.R."/>
        </authorList>
    </citation>
    <scope>NUCLEOTIDE SEQUENCE [LARGE SCALE GENOMIC DNA]</scope>
    <source>
        <strain evidence="3 6">CECT 5115</strain>
    </source>
</reference>
<feature type="transmembrane region" description="Helical" evidence="1">
    <location>
        <begin position="38"/>
        <end position="56"/>
    </location>
</feature>
<dbReference type="Proteomes" id="UP000092840">
    <property type="component" value="Unassembled WGS sequence"/>
</dbReference>
<sequence>MKANVGRLDKILHIVIGVLLIALALTGVIGAWGYIGVIPLATGVFNFCALYTLLGINTCKLKK</sequence>
<evidence type="ECO:0000313" key="4">
    <source>
        <dbReference type="EMBL" id="SBT22243.1"/>
    </source>
</evidence>
<dbReference type="EMBL" id="FLRB01000016">
    <property type="protein sequence ID" value="SBT22243.1"/>
    <property type="molecule type" value="Genomic_DNA"/>
</dbReference>
<dbReference type="AlphaFoldDB" id="A0A1C3JQ29"/>
<accession>A0A1C3JQ29</accession>